<comment type="caution">
    <text evidence="1">The sequence shown here is derived from an EMBL/GenBank/DDBJ whole genome shotgun (WGS) entry which is preliminary data.</text>
</comment>
<sequence>MKIIHSSDIKRDDTFPYKEINNEINVSKFNRDSNKTDETVIRRLNFSIIVSYASYVKVDIIN</sequence>
<reference evidence="1 2" key="1">
    <citation type="submission" date="2016-04" db="EMBL/GenBank/DDBJ databases">
        <title>Genome analyses suggest a sexual origin of heterokaryosis in a supposedly ancient asexual fungus.</title>
        <authorList>
            <person name="Ropars J."/>
            <person name="Sedzielewska K."/>
            <person name="Noel J."/>
            <person name="Charron P."/>
            <person name="Farinelli L."/>
            <person name="Marton T."/>
            <person name="Kruger M."/>
            <person name="Pelin A."/>
            <person name="Brachmann A."/>
            <person name="Corradi N."/>
        </authorList>
    </citation>
    <scope>NUCLEOTIDE SEQUENCE [LARGE SCALE GENOMIC DNA]</scope>
    <source>
        <strain evidence="1 2">A5</strain>
    </source>
</reference>
<dbReference type="EMBL" id="LLXJ01007885">
    <property type="protein sequence ID" value="PKB93503.1"/>
    <property type="molecule type" value="Genomic_DNA"/>
</dbReference>
<accession>A0A2N0NFY5</accession>
<proteinExistence type="predicted"/>
<dbReference type="AlphaFoldDB" id="A0A2N0NFY5"/>
<evidence type="ECO:0000313" key="2">
    <source>
        <dbReference type="Proteomes" id="UP000232722"/>
    </source>
</evidence>
<evidence type="ECO:0000313" key="1">
    <source>
        <dbReference type="EMBL" id="PKB93503.1"/>
    </source>
</evidence>
<gene>
    <name evidence="1" type="ORF">RhiirA5_441107</name>
</gene>
<protein>
    <submittedName>
        <fullName evidence="1">Uncharacterized protein</fullName>
    </submittedName>
</protein>
<name>A0A2N0NFY5_9GLOM</name>
<dbReference type="Proteomes" id="UP000232722">
    <property type="component" value="Unassembled WGS sequence"/>
</dbReference>
<reference evidence="1 2" key="2">
    <citation type="submission" date="2017-09" db="EMBL/GenBank/DDBJ databases">
        <title>Extensive intraspecific genome diversity in a model arbuscular mycorrhizal fungus.</title>
        <authorList>
            <person name="Chen E.C."/>
            <person name="Morin E."/>
            <person name="Beaudet D."/>
            <person name="Noel J."/>
            <person name="Ndikumana S."/>
            <person name="Charron P."/>
            <person name="St-Onge C."/>
            <person name="Giorgi J."/>
            <person name="Grigoriev I.V."/>
            <person name="Roux C."/>
            <person name="Martin F.M."/>
            <person name="Corradi N."/>
        </authorList>
    </citation>
    <scope>NUCLEOTIDE SEQUENCE [LARGE SCALE GENOMIC DNA]</scope>
    <source>
        <strain evidence="1 2">A5</strain>
    </source>
</reference>
<organism evidence="1 2">
    <name type="scientific">Rhizophagus irregularis</name>
    <dbReference type="NCBI Taxonomy" id="588596"/>
    <lineage>
        <taxon>Eukaryota</taxon>
        <taxon>Fungi</taxon>
        <taxon>Fungi incertae sedis</taxon>
        <taxon>Mucoromycota</taxon>
        <taxon>Glomeromycotina</taxon>
        <taxon>Glomeromycetes</taxon>
        <taxon>Glomerales</taxon>
        <taxon>Glomeraceae</taxon>
        <taxon>Rhizophagus</taxon>
    </lineage>
</organism>